<evidence type="ECO:0000256" key="1">
    <source>
        <dbReference type="ARBA" id="ARBA00022692"/>
    </source>
</evidence>
<keyword evidence="4" id="KW-0186">Copper</keyword>
<accession>A0A7M5V728</accession>
<evidence type="ECO:0000313" key="6">
    <source>
        <dbReference type="Proteomes" id="UP000594262"/>
    </source>
</evidence>
<sequence>CNHEIIKSSDHKDCSKKNRTIFFTHTKHKTRQDFLKRYTKESSVHHFATIMDMKHMTHENNKTGMDMGMDMDMPMYFHGGTMVTLFFKDWMTMSQKEFNGACVALFLVSALYEGLKVLRKLIVPGKRIQCSAQSANFTSNNNGPPTLQQRLIVHLIQTVLHIIQVFLGYLLMLAFMTYNSLVCVSILLGYGFGYLVFAWWTPMVPGGDGEDADCCNM</sequence>
<evidence type="ECO:0000313" key="5">
    <source>
        <dbReference type="EnsemblMetazoa" id="CLYHEMP008614.1"/>
    </source>
</evidence>
<dbReference type="InterPro" id="IPR007274">
    <property type="entry name" value="Cop_transporter"/>
</dbReference>
<keyword evidence="2 4" id="KW-1133">Transmembrane helix</keyword>
<dbReference type="Proteomes" id="UP000594262">
    <property type="component" value="Unplaced"/>
</dbReference>
<dbReference type="OrthoDB" id="161814at2759"/>
<dbReference type="Pfam" id="PF04145">
    <property type="entry name" value="Ctr"/>
    <property type="match status" value="1"/>
</dbReference>
<proteinExistence type="inferred from homology"/>
<evidence type="ECO:0000256" key="3">
    <source>
        <dbReference type="ARBA" id="ARBA00023136"/>
    </source>
</evidence>
<feature type="transmembrane region" description="Helical" evidence="4">
    <location>
        <begin position="98"/>
        <end position="115"/>
    </location>
</feature>
<dbReference type="PANTHER" id="PTHR12483:SF115">
    <property type="entry name" value="COPPER TRANSPORT PROTEIN"/>
    <property type="match status" value="1"/>
</dbReference>
<protein>
    <recommendedName>
        <fullName evidence="4">Copper transport protein</fullName>
    </recommendedName>
</protein>
<keyword evidence="4" id="KW-0406">Ion transport</keyword>
<dbReference type="GO" id="GO:0005375">
    <property type="term" value="F:copper ion transmembrane transporter activity"/>
    <property type="evidence" value="ECO:0007669"/>
    <property type="project" value="UniProtKB-UniRule"/>
</dbReference>
<keyword evidence="3 4" id="KW-0472">Membrane</keyword>
<evidence type="ECO:0000256" key="4">
    <source>
        <dbReference type="RuleBase" id="RU367022"/>
    </source>
</evidence>
<dbReference type="GO" id="GO:0016020">
    <property type="term" value="C:membrane"/>
    <property type="evidence" value="ECO:0007669"/>
    <property type="project" value="UniProtKB-SubCell"/>
</dbReference>
<evidence type="ECO:0000256" key="2">
    <source>
        <dbReference type="ARBA" id="ARBA00022989"/>
    </source>
</evidence>
<dbReference type="AlphaFoldDB" id="A0A7M5V728"/>
<feature type="transmembrane region" description="Helical" evidence="4">
    <location>
        <begin position="178"/>
        <end position="200"/>
    </location>
</feature>
<keyword evidence="4" id="KW-0187">Copper transport</keyword>
<keyword evidence="4" id="KW-0813">Transport</keyword>
<keyword evidence="6" id="KW-1185">Reference proteome</keyword>
<keyword evidence="1 4" id="KW-0812">Transmembrane</keyword>
<dbReference type="PANTHER" id="PTHR12483">
    <property type="entry name" value="SOLUTE CARRIER FAMILY 31 COPPER TRANSPORTERS"/>
    <property type="match status" value="1"/>
</dbReference>
<feature type="transmembrane region" description="Helical" evidence="4">
    <location>
        <begin position="151"/>
        <end position="171"/>
    </location>
</feature>
<name>A0A7M5V728_9CNID</name>
<comment type="subcellular location">
    <subcellularLocation>
        <location evidence="4">Membrane</location>
        <topology evidence="4">Multi-pass membrane protein</topology>
    </subcellularLocation>
</comment>
<organism evidence="5 6">
    <name type="scientific">Clytia hemisphaerica</name>
    <dbReference type="NCBI Taxonomy" id="252671"/>
    <lineage>
        <taxon>Eukaryota</taxon>
        <taxon>Metazoa</taxon>
        <taxon>Cnidaria</taxon>
        <taxon>Hydrozoa</taxon>
        <taxon>Hydroidolina</taxon>
        <taxon>Leptothecata</taxon>
        <taxon>Obeliida</taxon>
        <taxon>Clytiidae</taxon>
        <taxon>Clytia</taxon>
    </lineage>
</organism>
<comment type="similarity">
    <text evidence="4">Belongs to the copper transporter (Ctr) (TC 1.A.56) family. SLC31A subfamily.</text>
</comment>
<reference evidence="5" key="1">
    <citation type="submission" date="2021-01" db="UniProtKB">
        <authorList>
            <consortium name="EnsemblMetazoa"/>
        </authorList>
    </citation>
    <scope>IDENTIFICATION</scope>
</reference>
<dbReference type="EnsemblMetazoa" id="CLYHEMT008614.1">
    <property type="protein sequence ID" value="CLYHEMP008614.1"/>
    <property type="gene ID" value="CLYHEMG008614"/>
</dbReference>